<organism evidence="1 2">
    <name type="scientific">Clytia hemisphaerica</name>
    <dbReference type="NCBI Taxonomy" id="252671"/>
    <lineage>
        <taxon>Eukaryota</taxon>
        <taxon>Metazoa</taxon>
        <taxon>Cnidaria</taxon>
        <taxon>Hydrozoa</taxon>
        <taxon>Hydroidolina</taxon>
        <taxon>Leptothecata</taxon>
        <taxon>Obeliida</taxon>
        <taxon>Clytiidae</taxon>
        <taxon>Clytia</taxon>
    </lineage>
</organism>
<dbReference type="Proteomes" id="UP000594262">
    <property type="component" value="Unplaced"/>
</dbReference>
<accession>A0A7M6DR97</accession>
<name>A0A7M6DR97_9CNID</name>
<protein>
    <submittedName>
        <fullName evidence="1">Uncharacterized protein</fullName>
    </submittedName>
</protein>
<keyword evidence="2" id="KW-1185">Reference proteome</keyword>
<evidence type="ECO:0000313" key="1">
    <source>
        <dbReference type="EnsemblMetazoa" id="CLYHEMP023847.1"/>
    </source>
</evidence>
<dbReference type="EnsemblMetazoa" id="CLYHEMT023847.1">
    <property type="protein sequence ID" value="CLYHEMP023847.1"/>
    <property type="gene ID" value="CLYHEMG023847"/>
</dbReference>
<proteinExistence type="predicted"/>
<dbReference type="AlphaFoldDB" id="A0A7M6DR97"/>
<sequence>FIVLDGQIIYHRISEDIKETKINDSLTTIKGAFCQLLDILESGKMEEVCEKIYEENMEQYRRDKLYLSSGERVLEHVGAFFPHYTVDQFVKDLLDVGVELRHIQDFVNSLPSQTNSEDTDA</sequence>
<reference evidence="1" key="1">
    <citation type="submission" date="2021-01" db="UniProtKB">
        <authorList>
            <consortium name="EnsemblMetazoa"/>
        </authorList>
    </citation>
    <scope>IDENTIFICATION</scope>
</reference>
<evidence type="ECO:0000313" key="2">
    <source>
        <dbReference type="Proteomes" id="UP000594262"/>
    </source>
</evidence>